<reference evidence="8 10" key="1">
    <citation type="submission" date="2015-08" db="EMBL/GenBank/DDBJ databases">
        <title>Draft Genome Sequence of Rathayibacter sp. Strain VKM Ac-2596 Isolated from Leaf Gall Induced by Plant-Parasitic Nematodes.</title>
        <authorList>
            <person name="Vasilenko O.V."/>
            <person name="Starodumova I.P."/>
            <person name="Tarlachkov S.V."/>
            <person name="Dorofeeva L.V."/>
            <person name="Evtushenko L.I."/>
        </authorList>
    </citation>
    <scope>NUCLEOTIDE SEQUENCE [LARGE SCALE GENOMIC DNA]</scope>
    <source>
        <strain evidence="8 10">VKM Ac-2596</strain>
    </source>
</reference>
<proteinExistence type="inferred from homology"/>
<evidence type="ECO:0000313" key="10">
    <source>
        <dbReference type="Proteomes" id="UP000076717"/>
    </source>
</evidence>
<keyword evidence="6 7" id="KW-0472">Membrane</keyword>
<dbReference type="GO" id="GO:0016491">
    <property type="term" value="F:oxidoreductase activity"/>
    <property type="evidence" value="ECO:0007669"/>
    <property type="project" value="UniProtKB-KW"/>
</dbReference>
<dbReference type="GO" id="GO:0005886">
    <property type="term" value="C:plasma membrane"/>
    <property type="evidence" value="ECO:0007669"/>
    <property type="project" value="UniProtKB-SubCell"/>
</dbReference>
<reference evidence="9" key="2">
    <citation type="submission" date="2019-12" db="EMBL/GenBank/DDBJ databases">
        <title>Complete and Draft Genome Sequences of New Strains and Members of Some Known Species of the Genus Rathayibacter isolated from Plants.</title>
        <authorList>
            <person name="Tarlachkov S.V."/>
            <person name="Starodumova I.P."/>
            <person name="Dorofeeva L.V."/>
            <person name="Prisyazhnaya N.V."/>
            <person name="Leyn S.A."/>
            <person name="Zlamal J.E."/>
            <person name="Elane M.L."/>
            <person name="Osterman A.L."/>
            <person name="Nadler S.A."/>
            <person name="Subbotin S.A."/>
            <person name="Evtushenko L.I."/>
        </authorList>
    </citation>
    <scope>NUCLEOTIDE SEQUENCE</scope>
    <source>
        <strain evidence="9">VKM Ac-2761</strain>
    </source>
</reference>
<reference evidence="11" key="3">
    <citation type="submission" date="2019-12" db="EMBL/GenBank/DDBJ databases">
        <title>Complete and draft genome sequences of new strains and members of some known species of the genus Rathayibacter isolated from plants.</title>
        <authorList>
            <person name="Tarlachkov S.V."/>
            <person name="Starodumova I.P."/>
            <person name="Dorofeeva L.V."/>
            <person name="Prisyazhnaya N.V."/>
            <person name="Leyn S."/>
            <person name="Zlamal J."/>
            <person name="Elan M."/>
            <person name="Osterman A.L."/>
            <person name="Nadler S."/>
            <person name="Subbotin S.A."/>
            <person name="Evtushenko L.I."/>
        </authorList>
    </citation>
    <scope>NUCLEOTIDE SEQUENCE [LARGE SCALE GENOMIC DNA]</scope>
    <source>
        <strain evidence="11">VKM Ac-2761</strain>
    </source>
</reference>
<feature type="transmembrane region" description="Helical" evidence="7">
    <location>
        <begin position="62"/>
        <end position="84"/>
    </location>
</feature>
<dbReference type="InterPro" id="IPR032808">
    <property type="entry name" value="DoxX"/>
</dbReference>
<dbReference type="Proteomes" id="UP000465031">
    <property type="component" value="Chromosome"/>
</dbReference>
<keyword evidence="5 7" id="KW-1133">Transmembrane helix</keyword>
<keyword evidence="8" id="KW-0560">Oxidoreductase</keyword>
<protein>
    <submittedName>
        <fullName evidence="9">DoxX family membrane protein</fullName>
    </submittedName>
    <submittedName>
        <fullName evidence="8">Putative oxidoreductase MhqP</fullName>
        <ecNumber evidence="8">1.-.-.-</ecNumber>
    </submittedName>
</protein>
<dbReference type="PATRIC" id="fig|1671680.3.peg.753"/>
<dbReference type="KEGG" id="rte:GSU10_01565"/>
<dbReference type="EMBL" id="CP047186">
    <property type="protein sequence ID" value="QHC54477.1"/>
    <property type="molecule type" value="Genomic_DNA"/>
</dbReference>
<dbReference type="InterPro" id="IPR051907">
    <property type="entry name" value="DoxX-like_oxidoreductase"/>
</dbReference>
<evidence type="ECO:0000256" key="7">
    <source>
        <dbReference type="SAM" id="Phobius"/>
    </source>
</evidence>
<evidence type="ECO:0000256" key="3">
    <source>
        <dbReference type="ARBA" id="ARBA00022475"/>
    </source>
</evidence>
<evidence type="ECO:0000313" key="8">
    <source>
        <dbReference type="EMBL" id="KZX22138.1"/>
    </source>
</evidence>
<keyword evidence="10" id="KW-1185">Reference proteome</keyword>
<evidence type="ECO:0000313" key="9">
    <source>
        <dbReference type="EMBL" id="QHC54477.1"/>
    </source>
</evidence>
<accession>A0A162GSW5</accession>
<evidence type="ECO:0000256" key="6">
    <source>
        <dbReference type="ARBA" id="ARBA00023136"/>
    </source>
</evidence>
<dbReference type="PANTHER" id="PTHR33452">
    <property type="entry name" value="OXIDOREDUCTASE CATD-RELATED"/>
    <property type="match status" value="1"/>
</dbReference>
<keyword evidence="3" id="KW-1003">Cell membrane</keyword>
<feature type="transmembrane region" description="Helical" evidence="7">
    <location>
        <begin position="20"/>
        <end position="42"/>
    </location>
</feature>
<evidence type="ECO:0000256" key="5">
    <source>
        <dbReference type="ARBA" id="ARBA00022989"/>
    </source>
</evidence>
<dbReference type="Pfam" id="PF07681">
    <property type="entry name" value="DoxX"/>
    <property type="match status" value="1"/>
</dbReference>
<evidence type="ECO:0000256" key="2">
    <source>
        <dbReference type="ARBA" id="ARBA00006679"/>
    </source>
</evidence>
<dbReference type="PANTHER" id="PTHR33452:SF1">
    <property type="entry name" value="INNER MEMBRANE PROTEIN YPHA-RELATED"/>
    <property type="match status" value="1"/>
</dbReference>
<feature type="transmembrane region" description="Helical" evidence="7">
    <location>
        <begin position="122"/>
        <end position="141"/>
    </location>
</feature>
<evidence type="ECO:0000256" key="4">
    <source>
        <dbReference type="ARBA" id="ARBA00022692"/>
    </source>
</evidence>
<keyword evidence="4 7" id="KW-0812">Transmembrane</keyword>
<evidence type="ECO:0000256" key="1">
    <source>
        <dbReference type="ARBA" id="ARBA00004651"/>
    </source>
</evidence>
<dbReference type="Proteomes" id="UP000076717">
    <property type="component" value="Unassembled WGS sequence"/>
</dbReference>
<dbReference type="EC" id="1.-.-.-" evidence="8"/>
<dbReference type="AlphaFoldDB" id="A0A162GSW5"/>
<organism evidence="8 10">
    <name type="scientific">Rathayibacter tanaceti</name>
    <dbReference type="NCBI Taxonomy" id="1671680"/>
    <lineage>
        <taxon>Bacteria</taxon>
        <taxon>Bacillati</taxon>
        <taxon>Actinomycetota</taxon>
        <taxon>Actinomycetes</taxon>
        <taxon>Micrococcales</taxon>
        <taxon>Microbacteriaceae</taxon>
        <taxon>Rathayibacter</taxon>
    </lineage>
</organism>
<gene>
    <name evidence="8" type="primary">mhqP_1</name>
    <name evidence="8" type="ORF">ACH61_00705</name>
    <name evidence="9" type="ORF">GSU10_01565</name>
</gene>
<dbReference type="EMBL" id="LIIN01000014">
    <property type="protein sequence ID" value="KZX22138.1"/>
    <property type="molecule type" value="Genomic_DNA"/>
</dbReference>
<comment type="subcellular location">
    <subcellularLocation>
        <location evidence="1">Cell membrane</location>
        <topology evidence="1">Multi-pass membrane protein</topology>
    </subcellularLocation>
</comment>
<evidence type="ECO:0000313" key="11">
    <source>
        <dbReference type="Proteomes" id="UP000465031"/>
    </source>
</evidence>
<name>A0A162GSW5_9MICO</name>
<sequence length="151" mass="15040">MTATLDRPDTAPTSHRSSALGTSLGLLLLRLALGAVFIAHGWQKIAIDGLGATTEGFDAMGIPFAAALAPVAAFTELLAGAAIIVGVMTRIAAAGLAITALVALVVVHAPNGFFAATGGIEFVLVLAAGAAALALTGAGRLSGDALLRRRR</sequence>
<feature type="transmembrane region" description="Helical" evidence="7">
    <location>
        <begin position="91"/>
        <end position="110"/>
    </location>
</feature>
<dbReference type="RefSeq" id="WP_068208564.1">
    <property type="nucleotide sequence ID" value="NZ_CP047186.1"/>
</dbReference>
<comment type="similarity">
    <text evidence="2">Belongs to the DoxX family.</text>
</comment>